<evidence type="ECO:0000313" key="3">
    <source>
        <dbReference type="EMBL" id="CEL70663.1"/>
    </source>
</evidence>
<dbReference type="GO" id="GO:0046982">
    <property type="term" value="F:protein heterodimerization activity"/>
    <property type="evidence" value="ECO:0007669"/>
    <property type="project" value="InterPro"/>
</dbReference>
<name>F0VQC3_NEOCL</name>
<feature type="compositionally biased region" description="Basic and acidic residues" evidence="1">
    <location>
        <begin position="303"/>
        <end position="312"/>
    </location>
</feature>
<dbReference type="AlphaFoldDB" id="F0VQC3"/>
<dbReference type="RefSeq" id="XP_003885946.1">
    <property type="nucleotide sequence ID" value="XM_003885897.1"/>
</dbReference>
<reference evidence="3" key="4">
    <citation type="journal article" date="2015" name="PLoS ONE">
        <title>Comprehensive Evaluation of Toxoplasma gondii VEG and Neospora caninum LIV Genomes with Tachyzoite Stage Transcriptome and Proteome Defines Novel Transcript Features.</title>
        <authorList>
            <person name="Ramaprasad A."/>
            <person name="Mourier T."/>
            <person name="Naeem R."/>
            <person name="Malas T.B."/>
            <person name="Moussa E."/>
            <person name="Panigrahi A."/>
            <person name="Vermont S.J."/>
            <person name="Otto T.D."/>
            <person name="Wastling J."/>
            <person name="Pain A."/>
        </authorList>
    </citation>
    <scope>NUCLEOTIDE SEQUENCE</scope>
    <source>
        <strain evidence="3">Liverpool</strain>
    </source>
</reference>
<dbReference type="Gene3D" id="1.10.20.10">
    <property type="entry name" value="Histone, subunit A"/>
    <property type="match status" value="1"/>
</dbReference>
<feature type="region of interest" description="Disordered" evidence="1">
    <location>
        <begin position="303"/>
        <end position="342"/>
    </location>
</feature>
<dbReference type="Proteomes" id="UP000007494">
    <property type="component" value="Chromosome XII"/>
</dbReference>
<feature type="region of interest" description="Disordered" evidence="1">
    <location>
        <begin position="1"/>
        <end position="43"/>
    </location>
</feature>
<dbReference type="EMBL" id="FR823393">
    <property type="protein sequence ID" value="CBZ55920.1"/>
    <property type="molecule type" value="Genomic_DNA"/>
</dbReference>
<proteinExistence type="predicted"/>
<dbReference type="OrthoDB" id="332529at2759"/>
<reference evidence="4" key="3">
    <citation type="journal article" date="2012" name="PLoS Pathog.">
        <title>Comparative genomics of the apicomplexan parasites Toxoplasma gondii and Neospora caninum: Coccidia differing in host range and transmission strategy.</title>
        <authorList>
            <person name="Reid A.J."/>
            <person name="Vermont S.J."/>
            <person name="Cotton J.A."/>
            <person name="Harris D."/>
            <person name="Hill-Cawthorne G.A."/>
            <person name="Konen-Waisman S."/>
            <person name="Latham S.M."/>
            <person name="Mourier T."/>
            <person name="Norton R."/>
            <person name="Quail M.A."/>
            <person name="Sanders M."/>
            <person name="Shanmugam D."/>
            <person name="Sohal A."/>
            <person name="Wasmuth J.D."/>
            <person name="Brunk B."/>
            <person name="Grigg M.E."/>
            <person name="Howard J.C."/>
            <person name="Parkinson J."/>
            <person name="Roos D.S."/>
            <person name="Trees A.J."/>
            <person name="Berriman M."/>
            <person name="Pain A."/>
            <person name="Wastling J.M."/>
        </authorList>
    </citation>
    <scope>NUCLEOTIDE SEQUENCE [LARGE SCALE GENOMIC DNA]</scope>
    <source>
        <strain evidence="4">Liverpool</strain>
    </source>
</reference>
<dbReference type="VEuPathDB" id="ToxoDB:NCLIV_063460"/>
<gene>
    <name evidence="3" type="ORF">BN1204_063460</name>
    <name evidence="2" type="ORF">NCLIV_063460</name>
</gene>
<accession>F0VQC3</accession>
<dbReference type="InterPro" id="IPR009072">
    <property type="entry name" value="Histone-fold"/>
</dbReference>
<organism evidence="2 4">
    <name type="scientific">Neospora caninum (strain Liverpool)</name>
    <dbReference type="NCBI Taxonomy" id="572307"/>
    <lineage>
        <taxon>Eukaryota</taxon>
        <taxon>Sar</taxon>
        <taxon>Alveolata</taxon>
        <taxon>Apicomplexa</taxon>
        <taxon>Conoidasida</taxon>
        <taxon>Coccidia</taxon>
        <taxon>Eucoccidiorida</taxon>
        <taxon>Eimeriorina</taxon>
        <taxon>Sarcocystidae</taxon>
        <taxon>Neospora</taxon>
    </lineage>
</organism>
<keyword evidence="4" id="KW-1185">Reference proteome</keyword>
<evidence type="ECO:0000256" key="1">
    <source>
        <dbReference type="SAM" id="MobiDB-lite"/>
    </source>
</evidence>
<feature type="region of interest" description="Disordered" evidence="1">
    <location>
        <begin position="217"/>
        <end position="250"/>
    </location>
</feature>
<dbReference type="eggNOG" id="ENOG502SZIY">
    <property type="taxonomic scope" value="Eukaryota"/>
</dbReference>
<feature type="compositionally biased region" description="Basic and acidic residues" evidence="1">
    <location>
        <begin position="17"/>
        <end position="39"/>
    </location>
</feature>
<dbReference type="InParanoid" id="F0VQC3"/>
<dbReference type="GeneID" id="13445143"/>
<dbReference type="OMA" id="ACAGKLH"/>
<feature type="region of interest" description="Disordered" evidence="1">
    <location>
        <begin position="105"/>
        <end position="141"/>
    </location>
</feature>
<reference evidence="2" key="2">
    <citation type="submission" date="2011-03" db="EMBL/GenBank/DDBJ databases">
        <title>Comparative genomics and transcriptomics of Neospora caninum and Toxoplasma gondii.</title>
        <authorList>
            <person name="Reid A.J."/>
            <person name="Sohal A."/>
            <person name="Harris D."/>
            <person name="Quail M."/>
            <person name="Sanders M."/>
            <person name="Berriman M."/>
            <person name="Wastling J.M."/>
            <person name="Pain A."/>
        </authorList>
    </citation>
    <scope>NUCLEOTIDE SEQUENCE</scope>
    <source>
        <strain evidence="2">Liverpool</strain>
    </source>
</reference>
<protein>
    <submittedName>
        <fullName evidence="2">Uncharacterized protein</fullName>
    </submittedName>
</protein>
<sequence length="369" mass="38922">MREERNGAAMRPRGRLHSSEGGKDGEEGKAEKEGFKGKGEGNGVVVLPSMAETVQRLLAEAGIEKRDDRVVHLLIDLLQRETLSLLADAAEIVDYRHTARVGALASVEKPESDESIAGALPAQGDEKPRPARRPAGPPSSMCIEEEDANAAVQEYTQRYVVQPSVVLDSARLCSLSNSLACGQSTAAELILHRATPTGSMQNTSPLLGEPFVLRPVDSSSTSGVPTSSGLSGSSFVGGSSRGSTSRTASSLGTHAILTTATNKHILGTTPQGLAPYLPEDVNINTLMPSWSLRSTAASLGKLHAEGGARERATASVAQAENRNRHREEGAETAGEETVTDERHVDGGAWPSGQAGDVAADIFFQKEHLF</sequence>
<evidence type="ECO:0000313" key="4">
    <source>
        <dbReference type="Proteomes" id="UP000007494"/>
    </source>
</evidence>
<reference evidence="2" key="1">
    <citation type="submission" date="2011-02" db="EMBL/GenBank/DDBJ databases">
        <authorList>
            <person name="Aslett M."/>
        </authorList>
    </citation>
    <scope>NUCLEOTIDE SEQUENCE</scope>
    <source>
        <strain evidence="2">Liverpool</strain>
    </source>
</reference>
<evidence type="ECO:0000313" key="2">
    <source>
        <dbReference type="EMBL" id="CBZ55920.1"/>
    </source>
</evidence>
<feature type="compositionally biased region" description="Low complexity" evidence="1">
    <location>
        <begin position="218"/>
        <end position="250"/>
    </location>
</feature>
<dbReference type="EMBL" id="LN714487">
    <property type="protein sequence ID" value="CEL70663.1"/>
    <property type="molecule type" value="Genomic_DNA"/>
</dbReference>